<sequence length="332" mass="38690">MKWADLNGALSEECQQLAIMFNQSVDQAKHGTGNVEVSDHLRSCRDKEPETARIQSLMVAEIKKQPFKATLEFQQRYGCLNNAYQKIPKRARYFFIDIHGEEDFTSSGLMRNHDGIYVATNQNKMHDFHCMVKYNFWTDRDPDLVEEISLALKRQIVAASRHAKPSTQGAARLKKKLMKSKYSSHLRRVRHPCEIFLVFYHKLKATKEIIALAKTILPKRRSDMLRARWTYMWKRCKYMDNLILARIVTKTLIFHTSTARNFRQNWAMKSLKRIEKKPNSIHSRTTMSLLTGSFRDPIVISWASTTFTDSGQRTKSLFLPVTTQGRRKLGKK</sequence>
<protein>
    <submittedName>
        <fullName evidence="1">Uncharacterized protein</fullName>
    </submittedName>
</protein>
<accession>E4XBM0</accession>
<evidence type="ECO:0000313" key="2">
    <source>
        <dbReference type="Proteomes" id="UP000001307"/>
    </source>
</evidence>
<dbReference type="EMBL" id="FN653034">
    <property type="protein sequence ID" value="CBY08995.1"/>
    <property type="molecule type" value="Genomic_DNA"/>
</dbReference>
<gene>
    <name evidence="1" type="ORF">GSOID_T00006523001</name>
</gene>
<name>E4XBM0_OIKDI</name>
<dbReference type="InParanoid" id="E4XBM0"/>
<evidence type="ECO:0000313" key="1">
    <source>
        <dbReference type="EMBL" id="CBY08995.1"/>
    </source>
</evidence>
<proteinExistence type="predicted"/>
<keyword evidence="2" id="KW-1185">Reference proteome</keyword>
<organism evidence="1">
    <name type="scientific">Oikopleura dioica</name>
    <name type="common">Tunicate</name>
    <dbReference type="NCBI Taxonomy" id="34765"/>
    <lineage>
        <taxon>Eukaryota</taxon>
        <taxon>Metazoa</taxon>
        <taxon>Chordata</taxon>
        <taxon>Tunicata</taxon>
        <taxon>Appendicularia</taxon>
        <taxon>Copelata</taxon>
        <taxon>Oikopleuridae</taxon>
        <taxon>Oikopleura</taxon>
    </lineage>
</organism>
<reference evidence="1" key="1">
    <citation type="journal article" date="2010" name="Science">
        <title>Plasticity of animal genome architecture unmasked by rapid evolution of a pelagic tunicate.</title>
        <authorList>
            <person name="Denoeud F."/>
            <person name="Henriet S."/>
            <person name="Mungpakdee S."/>
            <person name="Aury J.M."/>
            <person name="Da Silva C."/>
            <person name="Brinkmann H."/>
            <person name="Mikhaleva J."/>
            <person name="Olsen L.C."/>
            <person name="Jubin C."/>
            <person name="Canestro C."/>
            <person name="Bouquet J.M."/>
            <person name="Danks G."/>
            <person name="Poulain J."/>
            <person name="Campsteijn C."/>
            <person name="Adamski M."/>
            <person name="Cross I."/>
            <person name="Yadetie F."/>
            <person name="Muffato M."/>
            <person name="Louis A."/>
            <person name="Butcher S."/>
            <person name="Tsagkogeorga G."/>
            <person name="Konrad A."/>
            <person name="Singh S."/>
            <person name="Jensen M.F."/>
            <person name="Cong E.H."/>
            <person name="Eikeseth-Otteraa H."/>
            <person name="Noel B."/>
            <person name="Anthouard V."/>
            <person name="Porcel B.M."/>
            <person name="Kachouri-Lafond R."/>
            <person name="Nishino A."/>
            <person name="Ugolini M."/>
            <person name="Chourrout P."/>
            <person name="Nishida H."/>
            <person name="Aasland R."/>
            <person name="Huzurbazar S."/>
            <person name="Westhof E."/>
            <person name="Delsuc F."/>
            <person name="Lehrach H."/>
            <person name="Reinhardt R."/>
            <person name="Weissenbach J."/>
            <person name="Roy S.W."/>
            <person name="Artiguenave F."/>
            <person name="Postlethwait J.H."/>
            <person name="Manak J.R."/>
            <person name="Thompson E.M."/>
            <person name="Jaillon O."/>
            <person name="Du Pasquier L."/>
            <person name="Boudinot P."/>
            <person name="Liberles D.A."/>
            <person name="Volff J.N."/>
            <person name="Philippe H."/>
            <person name="Lenhard B."/>
            <person name="Roest Crollius H."/>
            <person name="Wincker P."/>
            <person name="Chourrout D."/>
        </authorList>
    </citation>
    <scope>NUCLEOTIDE SEQUENCE [LARGE SCALE GENOMIC DNA]</scope>
</reference>
<dbReference type="Proteomes" id="UP000001307">
    <property type="component" value="Unassembled WGS sequence"/>
</dbReference>
<dbReference type="AlphaFoldDB" id="E4XBM0"/>